<dbReference type="SUPFAM" id="SSF161098">
    <property type="entry name" value="MetI-like"/>
    <property type="match status" value="1"/>
</dbReference>
<comment type="function">
    <text evidence="10">Part of the binding-protein-dependent transport system for molybdenum; probably responsible for the translocation of the substrate across the membrane.</text>
</comment>
<evidence type="ECO:0000256" key="5">
    <source>
        <dbReference type="ARBA" id="ARBA00022505"/>
    </source>
</evidence>
<dbReference type="AlphaFoldDB" id="A0ABD4RDV3"/>
<keyword evidence="8 9" id="KW-0472">Membrane</keyword>
<comment type="caution">
    <text evidence="12">The sequence shown here is derived from an EMBL/GenBank/DDBJ whole genome shotgun (WGS) entry which is preliminary data.</text>
</comment>
<comment type="similarity">
    <text evidence="2 10">Belongs to the binding-protein-dependent transport system permease family. CysTW subfamily.</text>
</comment>
<comment type="caution">
    <text evidence="10">Lacks conserved residue(s) required for the propagation of feature annotation.</text>
</comment>
<dbReference type="GO" id="GO:0005886">
    <property type="term" value="C:plasma membrane"/>
    <property type="evidence" value="ECO:0007669"/>
    <property type="project" value="UniProtKB-SubCell"/>
</dbReference>
<keyword evidence="6 9" id="KW-0812">Transmembrane</keyword>
<dbReference type="KEGG" id="cchv:BTM20_07705"/>
<dbReference type="Pfam" id="PF00528">
    <property type="entry name" value="BPD_transp_1"/>
    <property type="match status" value="1"/>
</dbReference>
<dbReference type="InterPro" id="IPR000515">
    <property type="entry name" value="MetI-like"/>
</dbReference>
<feature type="domain" description="ABC transmembrane type-1" evidence="11">
    <location>
        <begin position="2"/>
        <end position="208"/>
    </location>
</feature>
<reference evidence="12 13" key="1">
    <citation type="submission" date="2021-08" db="EMBL/GenBank/DDBJ databases">
        <title>Genome sequence analysis of Clostridium chauvoei strains of European origin and evaluation of typing options for outbreak investigations.</title>
        <authorList>
            <person name="Abdel-Glil M."/>
            <person name="Thomas P."/>
            <person name="Seyboldt C."/>
        </authorList>
    </citation>
    <scope>NUCLEOTIDE SEQUENCE [LARGE SCALE GENOMIC DNA]</scope>
    <source>
        <strain evidence="12 13">S0260-09</strain>
    </source>
</reference>
<gene>
    <name evidence="12" type="primary">modB</name>
    <name evidence="12" type="ORF">K4H94_00675</name>
</gene>
<sequence>MIKEAIFISTKVVTISVFITLIISIASLRFILKKNTKIRKLIETIIILPMFIPPSAIGYLILLICGKNGPIGKMVKYVFNTSIIFTISAAIIASIIVTIPIMYQSIKTSILSVDKEVKEAAMICGANNFQIFTRIILPLSKRGILTGILLSFARAFGEFGATILVAGNIQGKTQTIPMAMYYAIENNNTKEAIEILIIVFIVAISLMSLHNYLIKKYD</sequence>
<dbReference type="CDD" id="cd06261">
    <property type="entry name" value="TM_PBP2"/>
    <property type="match status" value="1"/>
</dbReference>
<dbReference type="PANTHER" id="PTHR30183:SF3">
    <property type="entry name" value="MOLYBDENUM TRANSPORT SYSTEM PERMEASE PROTEIN MODB"/>
    <property type="match status" value="1"/>
</dbReference>
<dbReference type="GO" id="GO:0015098">
    <property type="term" value="F:molybdate ion transmembrane transporter activity"/>
    <property type="evidence" value="ECO:0007669"/>
    <property type="project" value="UniProtKB-UniRule"/>
</dbReference>
<name>A0ABD4RDV3_9CLOT</name>
<keyword evidence="4 10" id="KW-1003">Cell membrane</keyword>
<evidence type="ECO:0000256" key="2">
    <source>
        <dbReference type="ARBA" id="ARBA00007069"/>
    </source>
</evidence>
<evidence type="ECO:0000256" key="4">
    <source>
        <dbReference type="ARBA" id="ARBA00022475"/>
    </source>
</evidence>
<evidence type="ECO:0000256" key="6">
    <source>
        <dbReference type="ARBA" id="ARBA00022692"/>
    </source>
</evidence>
<dbReference type="GeneID" id="66301750"/>
<feature type="transmembrane region" description="Helical" evidence="9">
    <location>
        <begin position="12"/>
        <end position="32"/>
    </location>
</feature>
<keyword evidence="7 9" id="KW-1133">Transmembrane helix</keyword>
<feature type="transmembrane region" description="Helical" evidence="9">
    <location>
        <begin position="195"/>
        <end position="214"/>
    </location>
</feature>
<evidence type="ECO:0000313" key="12">
    <source>
        <dbReference type="EMBL" id="MBX7289564.1"/>
    </source>
</evidence>
<proteinExistence type="inferred from homology"/>
<feature type="transmembrane region" description="Helical" evidence="9">
    <location>
        <begin position="77"/>
        <end position="103"/>
    </location>
</feature>
<evidence type="ECO:0000256" key="8">
    <source>
        <dbReference type="ARBA" id="ARBA00023136"/>
    </source>
</evidence>
<accession>A0ABD4RDV3</accession>
<dbReference type="PROSITE" id="PS50928">
    <property type="entry name" value="ABC_TM1"/>
    <property type="match status" value="1"/>
</dbReference>
<evidence type="ECO:0000256" key="1">
    <source>
        <dbReference type="ARBA" id="ARBA00004651"/>
    </source>
</evidence>
<evidence type="ECO:0000256" key="9">
    <source>
        <dbReference type="RuleBase" id="RU363032"/>
    </source>
</evidence>
<dbReference type="PANTHER" id="PTHR30183">
    <property type="entry name" value="MOLYBDENUM TRANSPORT SYSTEM PERMEASE PROTEIN MODB"/>
    <property type="match status" value="1"/>
</dbReference>
<evidence type="ECO:0000259" key="11">
    <source>
        <dbReference type="PROSITE" id="PS50928"/>
    </source>
</evidence>
<evidence type="ECO:0000256" key="3">
    <source>
        <dbReference type="ARBA" id="ARBA00022448"/>
    </source>
</evidence>
<evidence type="ECO:0000313" key="13">
    <source>
        <dbReference type="Proteomes" id="UP000775179"/>
    </source>
</evidence>
<comment type="subcellular location">
    <subcellularLocation>
        <location evidence="1 9">Cell membrane</location>
        <topology evidence="1 9">Multi-pass membrane protein</topology>
    </subcellularLocation>
</comment>
<dbReference type="Proteomes" id="UP000775179">
    <property type="component" value="Unassembled WGS sequence"/>
</dbReference>
<dbReference type="Gene3D" id="1.10.3720.10">
    <property type="entry name" value="MetI-like"/>
    <property type="match status" value="1"/>
</dbReference>
<evidence type="ECO:0000256" key="7">
    <source>
        <dbReference type="ARBA" id="ARBA00022989"/>
    </source>
</evidence>
<dbReference type="NCBIfam" id="TIGR02141">
    <property type="entry name" value="modB_ABC"/>
    <property type="match status" value="1"/>
</dbReference>
<dbReference type="RefSeq" id="WP_021875740.1">
    <property type="nucleotide sequence ID" value="NZ_CP018624.1"/>
</dbReference>
<dbReference type="EMBL" id="JAIFTX010000001">
    <property type="protein sequence ID" value="MBX7289564.1"/>
    <property type="molecule type" value="Genomic_DNA"/>
</dbReference>
<keyword evidence="5 10" id="KW-0500">Molybdenum</keyword>
<dbReference type="InterPro" id="IPR011867">
    <property type="entry name" value="ModB_ABC"/>
</dbReference>
<protein>
    <recommendedName>
        <fullName evidence="10">Molybdenum transport system permease</fullName>
    </recommendedName>
</protein>
<evidence type="ECO:0000256" key="10">
    <source>
        <dbReference type="RuleBase" id="RU365097"/>
    </source>
</evidence>
<feature type="transmembrane region" description="Helical" evidence="9">
    <location>
        <begin position="44"/>
        <end position="65"/>
    </location>
</feature>
<organism evidence="12 13">
    <name type="scientific">Clostridium chauvoei</name>
    <dbReference type="NCBI Taxonomy" id="46867"/>
    <lineage>
        <taxon>Bacteria</taxon>
        <taxon>Bacillati</taxon>
        <taxon>Bacillota</taxon>
        <taxon>Clostridia</taxon>
        <taxon>Eubacteriales</taxon>
        <taxon>Clostridiaceae</taxon>
        <taxon>Clostridium</taxon>
    </lineage>
</organism>
<dbReference type="InterPro" id="IPR035906">
    <property type="entry name" value="MetI-like_sf"/>
</dbReference>
<keyword evidence="3 9" id="KW-0813">Transport</keyword>